<dbReference type="EMBL" id="KV417660">
    <property type="protein sequence ID" value="KZP11618.1"/>
    <property type="molecule type" value="Genomic_DNA"/>
</dbReference>
<dbReference type="STRING" id="436010.A0A166AHR7"/>
<dbReference type="Proteomes" id="UP000076532">
    <property type="component" value="Unassembled WGS sequence"/>
</dbReference>
<keyword evidence="13" id="KW-1185">Reference proteome</keyword>
<sequence length="682" mass="72392">MWPPFLLALVSATLVASQGTLNTPAAYAPTPNVACPADTSLLRVFTPQNQSLHPQEAAFVASKDAHVLLAAWDAWIGNGSAIGYNGSSFGGNYSRVGIAISGGGYRAAQYGAGVMSALDARNESALAAGTGGVLQVATYFAGLSGGSWLTGSLALNDWPTISDLVYGNGGDLSGWLLNMDLVIPDGIDVFNEDNSDFFGSLLASIKAKASQGFDTSITDPWARAIAYHFLNGTSTSNFFANTSSHGAGQRWSDVQLVPSYRNFVAPFPIIAATSLPVGSNLSVPPLPQTVYEMTPLEFGSWDPSLSAMVNMTFAGTHLVNGIPSNATGCVNGFDDAGFIMGTSASLFVAIIDEASDTIEGLSKGESQGLLYVLQQLLQNVTTRRDDVANWPNPFQALKTDTFGEHNATDLELIDGGLGNENVPLSPLFVNSRHVDVIFAVDGSADTNQSWPNATALITTQMRIAQVLNSSHQAFPDIPASAVDFVSTGANSRPTFFGCDPVQNPPSGPLLVYIPNSPPLTGAASSSNYGTFKLSYTNLETQVFLDQAHANTIGGFTPNSNAPDANFGKCMQCAAVDRARFRQNVTARSDVCQACFVQYCFDPAHPPSFSELPNRQLELVDPAPKSWLDKHYRALIGGLVALVVVIIVAIIGLLIWRKKKAQKRYQAVKLGAAGPPHYEMTSQ</sequence>
<evidence type="ECO:0000256" key="3">
    <source>
        <dbReference type="ARBA" id="ARBA00022729"/>
    </source>
</evidence>
<dbReference type="Gene3D" id="3.40.1090.10">
    <property type="entry name" value="Cytosolic phospholipase A2 catalytic domain"/>
    <property type="match status" value="1"/>
</dbReference>
<dbReference type="AlphaFoldDB" id="A0A166AHR7"/>
<organism evidence="12 13">
    <name type="scientific">Athelia psychrophila</name>
    <dbReference type="NCBI Taxonomy" id="1759441"/>
    <lineage>
        <taxon>Eukaryota</taxon>
        <taxon>Fungi</taxon>
        <taxon>Dikarya</taxon>
        <taxon>Basidiomycota</taxon>
        <taxon>Agaricomycotina</taxon>
        <taxon>Agaricomycetes</taxon>
        <taxon>Agaricomycetidae</taxon>
        <taxon>Atheliales</taxon>
        <taxon>Atheliaceae</taxon>
        <taxon>Athelia</taxon>
    </lineage>
</organism>
<keyword evidence="5 8" id="KW-0442">Lipid degradation</keyword>
<dbReference type="SUPFAM" id="SSF52151">
    <property type="entry name" value="FabD/lysophospholipase-like"/>
    <property type="match status" value="1"/>
</dbReference>
<evidence type="ECO:0000256" key="9">
    <source>
        <dbReference type="RuleBase" id="RU362103"/>
    </source>
</evidence>
<proteinExistence type="inferred from homology"/>
<dbReference type="PANTHER" id="PTHR10728">
    <property type="entry name" value="CYTOSOLIC PHOSPHOLIPASE A2"/>
    <property type="match status" value="1"/>
</dbReference>
<reference evidence="12 13" key="1">
    <citation type="journal article" date="2016" name="Mol. Biol. Evol.">
        <title>Comparative Genomics of Early-Diverging Mushroom-Forming Fungi Provides Insights into the Origins of Lignocellulose Decay Capabilities.</title>
        <authorList>
            <person name="Nagy L.G."/>
            <person name="Riley R."/>
            <person name="Tritt A."/>
            <person name="Adam C."/>
            <person name="Daum C."/>
            <person name="Floudas D."/>
            <person name="Sun H."/>
            <person name="Yadav J.S."/>
            <person name="Pangilinan J."/>
            <person name="Larsson K.H."/>
            <person name="Matsuura K."/>
            <person name="Barry K."/>
            <person name="Labutti K."/>
            <person name="Kuo R."/>
            <person name="Ohm R.A."/>
            <person name="Bhattacharya S.S."/>
            <person name="Shirouzu T."/>
            <person name="Yoshinaga Y."/>
            <person name="Martin F.M."/>
            <person name="Grigoriev I.V."/>
            <person name="Hibbett D.S."/>
        </authorList>
    </citation>
    <scope>NUCLEOTIDE SEQUENCE [LARGE SCALE GENOMIC DNA]</scope>
    <source>
        <strain evidence="12 13">CBS 109695</strain>
    </source>
</reference>
<feature type="domain" description="PLA2c" evidence="11">
    <location>
        <begin position="34"/>
        <end position="605"/>
    </location>
</feature>
<feature type="transmembrane region" description="Helical" evidence="10">
    <location>
        <begin position="633"/>
        <end position="655"/>
    </location>
</feature>
<evidence type="ECO:0000256" key="8">
    <source>
        <dbReference type="PROSITE-ProRule" id="PRU00555"/>
    </source>
</evidence>
<dbReference type="InterPro" id="IPR002642">
    <property type="entry name" value="LysoPLipase_cat_dom"/>
</dbReference>
<feature type="chain" id="PRO_5007748687" description="Lysophospholipase" evidence="9">
    <location>
        <begin position="18"/>
        <end position="682"/>
    </location>
</feature>
<dbReference type="GO" id="GO:0046475">
    <property type="term" value="P:glycerophospholipid catabolic process"/>
    <property type="evidence" value="ECO:0007669"/>
    <property type="project" value="TreeGrafter"/>
</dbReference>
<protein>
    <recommendedName>
        <fullName evidence="2 9">Lysophospholipase</fullName>
        <ecNumber evidence="2 9">3.1.1.5</ecNumber>
    </recommendedName>
</protein>
<keyword evidence="10" id="KW-0812">Transmembrane</keyword>
<evidence type="ECO:0000313" key="12">
    <source>
        <dbReference type="EMBL" id="KZP11618.1"/>
    </source>
</evidence>
<name>A0A166AHR7_9AGAM</name>
<dbReference type="OrthoDB" id="4084751at2759"/>
<accession>A0A166AHR7</accession>
<evidence type="ECO:0000256" key="7">
    <source>
        <dbReference type="ARBA" id="ARBA00023180"/>
    </source>
</evidence>
<keyword evidence="4 8" id="KW-0378">Hydrolase</keyword>
<comment type="similarity">
    <text evidence="1 9">Belongs to the lysophospholipase family.</text>
</comment>
<keyword evidence="7" id="KW-0325">Glycoprotein</keyword>
<dbReference type="SMART" id="SM00022">
    <property type="entry name" value="PLAc"/>
    <property type="match status" value="1"/>
</dbReference>
<evidence type="ECO:0000256" key="4">
    <source>
        <dbReference type="ARBA" id="ARBA00022801"/>
    </source>
</evidence>
<evidence type="ECO:0000256" key="6">
    <source>
        <dbReference type="ARBA" id="ARBA00023098"/>
    </source>
</evidence>
<dbReference type="GO" id="GO:0004622">
    <property type="term" value="F:phosphatidylcholine lysophospholipase activity"/>
    <property type="evidence" value="ECO:0007669"/>
    <property type="project" value="UniProtKB-EC"/>
</dbReference>
<keyword evidence="3 9" id="KW-0732">Signal</keyword>
<evidence type="ECO:0000256" key="2">
    <source>
        <dbReference type="ARBA" id="ARBA00013274"/>
    </source>
</evidence>
<evidence type="ECO:0000313" key="13">
    <source>
        <dbReference type="Proteomes" id="UP000076532"/>
    </source>
</evidence>
<dbReference type="PANTHER" id="PTHR10728:SF33">
    <property type="entry name" value="LYSOPHOSPHOLIPASE 1-RELATED"/>
    <property type="match status" value="1"/>
</dbReference>
<evidence type="ECO:0000256" key="10">
    <source>
        <dbReference type="SAM" id="Phobius"/>
    </source>
</evidence>
<comment type="catalytic activity">
    <reaction evidence="9">
        <text>a 1-acyl-sn-glycero-3-phosphocholine + H2O = sn-glycerol 3-phosphocholine + a fatty acid + H(+)</text>
        <dbReference type="Rhea" id="RHEA:15177"/>
        <dbReference type="ChEBI" id="CHEBI:15377"/>
        <dbReference type="ChEBI" id="CHEBI:15378"/>
        <dbReference type="ChEBI" id="CHEBI:16870"/>
        <dbReference type="ChEBI" id="CHEBI:28868"/>
        <dbReference type="ChEBI" id="CHEBI:58168"/>
        <dbReference type="EC" id="3.1.1.5"/>
    </reaction>
</comment>
<keyword evidence="6 8" id="KW-0443">Lipid metabolism</keyword>
<evidence type="ECO:0000259" key="11">
    <source>
        <dbReference type="PROSITE" id="PS51210"/>
    </source>
</evidence>
<dbReference type="PROSITE" id="PS51210">
    <property type="entry name" value="PLA2C"/>
    <property type="match status" value="1"/>
</dbReference>
<evidence type="ECO:0000256" key="5">
    <source>
        <dbReference type="ARBA" id="ARBA00022963"/>
    </source>
</evidence>
<dbReference type="EC" id="3.1.1.5" evidence="2 9"/>
<gene>
    <name evidence="12" type="ORF">FIBSPDRAFT_1050649</name>
</gene>
<dbReference type="InterPro" id="IPR016035">
    <property type="entry name" value="Acyl_Trfase/lysoPLipase"/>
</dbReference>
<dbReference type="GO" id="GO:0004623">
    <property type="term" value="F:phospholipase A2 activity"/>
    <property type="evidence" value="ECO:0007669"/>
    <property type="project" value="TreeGrafter"/>
</dbReference>
<keyword evidence="10" id="KW-1133">Transmembrane helix</keyword>
<dbReference type="Pfam" id="PF01735">
    <property type="entry name" value="PLA2_B"/>
    <property type="match status" value="1"/>
</dbReference>
<dbReference type="GO" id="GO:0005829">
    <property type="term" value="C:cytosol"/>
    <property type="evidence" value="ECO:0007669"/>
    <property type="project" value="TreeGrafter"/>
</dbReference>
<evidence type="ECO:0000256" key="1">
    <source>
        <dbReference type="ARBA" id="ARBA00008780"/>
    </source>
</evidence>
<feature type="signal peptide" evidence="9">
    <location>
        <begin position="1"/>
        <end position="17"/>
    </location>
</feature>
<keyword evidence="10" id="KW-0472">Membrane</keyword>